<dbReference type="Proteomes" id="UP000325218">
    <property type="component" value="Unassembled WGS sequence"/>
</dbReference>
<keyword evidence="2" id="KW-1185">Reference proteome</keyword>
<dbReference type="AlphaFoldDB" id="A0A5D0CWT0"/>
<protein>
    <recommendedName>
        <fullName evidence="3">WYL domain-containing protein</fullName>
    </recommendedName>
</protein>
<evidence type="ECO:0000313" key="1">
    <source>
        <dbReference type="EMBL" id="TYA13684.1"/>
    </source>
</evidence>
<dbReference type="RefSeq" id="WP_148452607.1">
    <property type="nucleotide sequence ID" value="NZ_VSDO01000002.1"/>
</dbReference>
<gene>
    <name evidence="1" type="ORF">FRY98_08945</name>
</gene>
<sequence length="70" mass="7649">MRRVEKYIGRIVEIIYLDRKGKVTQRRIEVHAVRGGLVRATCLTSGAPRAFRASQILACSPVKGGGSHAS</sequence>
<accession>A0A5D0CWT0</accession>
<comment type="caution">
    <text evidence="1">The sequence shown here is derived from an EMBL/GenBank/DDBJ whole genome shotgun (WGS) entry which is preliminary data.</text>
</comment>
<name>A0A5D0CWT0_9BACL</name>
<evidence type="ECO:0008006" key="3">
    <source>
        <dbReference type="Google" id="ProtNLM"/>
    </source>
</evidence>
<reference evidence="1 2" key="1">
    <citation type="submission" date="2019-08" db="EMBL/GenBank/DDBJ databases">
        <title>Genome sequencing of Paenibacillus faecis DSM 23593(T).</title>
        <authorList>
            <person name="Kook J.-K."/>
            <person name="Park S.-N."/>
            <person name="Lim Y.K."/>
        </authorList>
    </citation>
    <scope>NUCLEOTIDE SEQUENCE [LARGE SCALE GENOMIC DNA]</scope>
    <source>
        <strain evidence="1 2">DSM 23593</strain>
    </source>
</reference>
<dbReference type="EMBL" id="VSDO01000002">
    <property type="protein sequence ID" value="TYA13684.1"/>
    <property type="molecule type" value="Genomic_DNA"/>
</dbReference>
<evidence type="ECO:0000313" key="2">
    <source>
        <dbReference type="Proteomes" id="UP000325218"/>
    </source>
</evidence>
<proteinExistence type="predicted"/>
<organism evidence="1 2">
    <name type="scientific">Paenibacillus faecis</name>
    <dbReference type="NCBI Taxonomy" id="862114"/>
    <lineage>
        <taxon>Bacteria</taxon>
        <taxon>Bacillati</taxon>
        <taxon>Bacillota</taxon>
        <taxon>Bacilli</taxon>
        <taxon>Bacillales</taxon>
        <taxon>Paenibacillaceae</taxon>
        <taxon>Paenibacillus</taxon>
    </lineage>
</organism>
<dbReference type="OrthoDB" id="2991134at2"/>